<comment type="caution">
    <text evidence="2">The sequence shown here is derived from an EMBL/GenBank/DDBJ whole genome shotgun (WGS) entry which is preliminary data.</text>
</comment>
<protein>
    <recommendedName>
        <fullName evidence="1">Aminoglycoside phosphotransferase domain-containing protein</fullName>
    </recommendedName>
</protein>
<feature type="domain" description="Aminoglycoside phosphotransferase" evidence="1">
    <location>
        <begin position="58"/>
        <end position="258"/>
    </location>
</feature>
<dbReference type="EMBL" id="NHYD01002781">
    <property type="protein sequence ID" value="PPQ84959.1"/>
    <property type="molecule type" value="Genomic_DNA"/>
</dbReference>
<dbReference type="PANTHER" id="PTHR21310:SF58">
    <property type="entry name" value="AMINOGLYCOSIDE PHOSPHOTRANSFERASE DOMAIN-CONTAINING PROTEIN"/>
    <property type="match status" value="1"/>
</dbReference>
<gene>
    <name evidence="2" type="ORF">CVT25_004472</name>
</gene>
<dbReference type="OrthoDB" id="5598852at2759"/>
<reference evidence="2 3" key="1">
    <citation type="journal article" date="2018" name="Evol. Lett.">
        <title>Horizontal gene cluster transfer increased hallucinogenic mushroom diversity.</title>
        <authorList>
            <person name="Reynolds H.T."/>
            <person name="Vijayakumar V."/>
            <person name="Gluck-Thaler E."/>
            <person name="Korotkin H.B."/>
            <person name="Matheny P.B."/>
            <person name="Slot J.C."/>
        </authorList>
    </citation>
    <scope>NUCLEOTIDE SEQUENCE [LARGE SCALE GENOMIC DNA]</scope>
    <source>
        <strain evidence="2 3">2631</strain>
    </source>
</reference>
<keyword evidence="3" id="KW-1185">Reference proteome</keyword>
<dbReference type="PANTHER" id="PTHR21310">
    <property type="entry name" value="AMINOGLYCOSIDE PHOSPHOTRANSFERASE-RELATED-RELATED"/>
    <property type="match status" value="1"/>
</dbReference>
<dbReference type="AlphaFoldDB" id="A0A409X2I3"/>
<dbReference type="SUPFAM" id="SSF56112">
    <property type="entry name" value="Protein kinase-like (PK-like)"/>
    <property type="match status" value="1"/>
</dbReference>
<dbReference type="InterPro" id="IPR051678">
    <property type="entry name" value="AGP_Transferase"/>
</dbReference>
<sequence>MRTVTGTESWLPKTIQEARKFPQNIIYDFPGSMVVNPVPGIILKCSPFSNLLEELVGMRYAREYLSLPVPKILHHPAFPRNRYRNRAYGDKCSVWYICMEQCPGTSLESVIDTMTPEQLDHVAEQLKAILSRMAHDKPKSLGSVSGGAYLNFLFPGYVTPKRAFSTVGEFNDHIRWMLELFCTEAFIESFMCRLPRNAAVRFTHGDLLPKNIMVDGSTITGIIDWELSGFYPEYWEYARMYDPMFMTPAWADLLRRIFSNPRRETEIRVVRDFLNIVDLTF</sequence>
<evidence type="ECO:0000259" key="1">
    <source>
        <dbReference type="Pfam" id="PF01636"/>
    </source>
</evidence>
<dbReference type="Proteomes" id="UP000283269">
    <property type="component" value="Unassembled WGS sequence"/>
</dbReference>
<evidence type="ECO:0000313" key="3">
    <source>
        <dbReference type="Proteomes" id="UP000283269"/>
    </source>
</evidence>
<dbReference type="InterPro" id="IPR002575">
    <property type="entry name" value="Aminoglycoside_PTrfase"/>
</dbReference>
<dbReference type="Gene3D" id="3.90.1200.10">
    <property type="match status" value="1"/>
</dbReference>
<evidence type="ECO:0000313" key="2">
    <source>
        <dbReference type="EMBL" id="PPQ84959.1"/>
    </source>
</evidence>
<organism evidence="2 3">
    <name type="scientific">Psilocybe cyanescens</name>
    <dbReference type="NCBI Taxonomy" id="93625"/>
    <lineage>
        <taxon>Eukaryota</taxon>
        <taxon>Fungi</taxon>
        <taxon>Dikarya</taxon>
        <taxon>Basidiomycota</taxon>
        <taxon>Agaricomycotina</taxon>
        <taxon>Agaricomycetes</taxon>
        <taxon>Agaricomycetidae</taxon>
        <taxon>Agaricales</taxon>
        <taxon>Agaricineae</taxon>
        <taxon>Strophariaceae</taxon>
        <taxon>Psilocybe</taxon>
    </lineage>
</organism>
<name>A0A409X2I3_PSICY</name>
<dbReference type="InParanoid" id="A0A409X2I3"/>
<dbReference type="Pfam" id="PF01636">
    <property type="entry name" value="APH"/>
    <property type="match status" value="1"/>
</dbReference>
<dbReference type="InterPro" id="IPR011009">
    <property type="entry name" value="Kinase-like_dom_sf"/>
</dbReference>
<accession>A0A409X2I3</accession>
<proteinExistence type="predicted"/>
<dbReference type="CDD" id="cd05120">
    <property type="entry name" value="APH_ChoK_like"/>
    <property type="match status" value="1"/>
</dbReference>